<dbReference type="Proteomes" id="UP000324585">
    <property type="component" value="Unassembled WGS sequence"/>
</dbReference>
<dbReference type="Gene3D" id="3.30.200.20">
    <property type="entry name" value="Phosphorylase Kinase, domain 1"/>
    <property type="match status" value="1"/>
</dbReference>
<proteinExistence type="inferred from homology"/>
<name>A0A5J4Z5B8_PORPP</name>
<evidence type="ECO:0000256" key="8">
    <source>
        <dbReference type="SAM" id="MobiDB-lite"/>
    </source>
</evidence>
<keyword evidence="3 6" id="KW-0547">Nucleotide-binding</keyword>
<dbReference type="InterPro" id="IPR001245">
    <property type="entry name" value="Ser-Thr/Tyr_kinase_cat_dom"/>
</dbReference>
<dbReference type="InterPro" id="IPR008271">
    <property type="entry name" value="Ser/Thr_kinase_AS"/>
</dbReference>
<dbReference type="PROSITE" id="PS50011">
    <property type="entry name" value="PROTEIN_KINASE_DOM"/>
    <property type="match status" value="1"/>
</dbReference>
<gene>
    <name evidence="10" type="ORF">FVE85_6015</name>
</gene>
<keyword evidence="4 10" id="KW-0418">Kinase</keyword>
<evidence type="ECO:0000256" key="6">
    <source>
        <dbReference type="PROSITE-ProRule" id="PRU10141"/>
    </source>
</evidence>
<accession>A0A5J4Z5B8</accession>
<dbReference type="InterPro" id="IPR011009">
    <property type="entry name" value="Kinase-like_dom_sf"/>
</dbReference>
<keyword evidence="1 7" id="KW-0723">Serine/threonine-protein kinase</keyword>
<dbReference type="Pfam" id="PF07714">
    <property type="entry name" value="PK_Tyr_Ser-Thr"/>
    <property type="match status" value="1"/>
</dbReference>
<evidence type="ECO:0000256" key="5">
    <source>
        <dbReference type="ARBA" id="ARBA00022840"/>
    </source>
</evidence>
<dbReference type="AlphaFoldDB" id="A0A5J4Z5B8"/>
<evidence type="ECO:0000256" key="7">
    <source>
        <dbReference type="RuleBase" id="RU000304"/>
    </source>
</evidence>
<sequence>MEQPGTMAIQVPEYGTQAACTSRHASEPESSRGASADPRDLEEFMSWASRSPSVRQWLAQLSELCGARVQNEGERKLLQIEFDRLGISVPDSNENAHGEVKEHECPSIISSTSADEDWPDNDDEDEVSLDLDADGSIELSTSRDGSVAAGDYFLLQKRSSSLESVHSQIDRSFAISYNDLVVKEVIGTGAHATVHAGEWLHMPVAIKMFNTDVRSSARRAGRIHEMLLAECQVMSSLRHPNVLLYMGVVCNDVEHPLCIVSELFTGGSLSNWLEQNAFDPVTSLQIALKCARGMLYLHSRSVPLLHRDLKSDNILVDARADRVVISDFGLSVPEDEVALDNRIIGTVQTMAPEVMVGAAATPAADVFAFGVVLWELFTHRKAWEHVPAATIMYRVLEGNRLPLTCPDTDGADAVPEVARIPPAIRELIACMWHADPAQRPSFLTCTSTLSALCASHSALI</sequence>
<dbReference type="SMART" id="SM00220">
    <property type="entry name" value="S_TKc"/>
    <property type="match status" value="1"/>
</dbReference>
<keyword evidence="2" id="KW-0808">Transferase</keyword>
<dbReference type="SUPFAM" id="SSF56112">
    <property type="entry name" value="Protein kinase-like (PK-like)"/>
    <property type="match status" value="1"/>
</dbReference>
<dbReference type="GO" id="GO:0004674">
    <property type="term" value="F:protein serine/threonine kinase activity"/>
    <property type="evidence" value="ECO:0007669"/>
    <property type="project" value="UniProtKB-KW"/>
</dbReference>
<organism evidence="10 11">
    <name type="scientific">Porphyridium purpureum</name>
    <name type="common">Red alga</name>
    <name type="synonym">Porphyridium cruentum</name>
    <dbReference type="NCBI Taxonomy" id="35688"/>
    <lineage>
        <taxon>Eukaryota</taxon>
        <taxon>Rhodophyta</taxon>
        <taxon>Bangiophyceae</taxon>
        <taxon>Porphyridiales</taxon>
        <taxon>Porphyridiaceae</taxon>
        <taxon>Porphyridium</taxon>
    </lineage>
</organism>
<evidence type="ECO:0000256" key="4">
    <source>
        <dbReference type="ARBA" id="ARBA00022777"/>
    </source>
</evidence>
<dbReference type="PROSITE" id="PS00107">
    <property type="entry name" value="PROTEIN_KINASE_ATP"/>
    <property type="match status" value="1"/>
</dbReference>
<dbReference type="OMA" id="MAWNEST"/>
<evidence type="ECO:0000256" key="2">
    <source>
        <dbReference type="ARBA" id="ARBA00022679"/>
    </source>
</evidence>
<dbReference type="PANTHER" id="PTHR44329:SF288">
    <property type="entry name" value="MITOGEN-ACTIVATED PROTEIN KINASE KINASE KINASE 20"/>
    <property type="match status" value="1"/>
</dbReference>
<dbReference type="EMBL" id="VRMN01000001">
    <property type="protein sequence ID" value="KAA8498430.1"/>
    <property type="molecule type" value="Genomic_DNA"/>
</dbReference>
<dbReference type="PANTHER" id="PTHR44329">
    <property type="entry name" value="SERINE/THREONINE-PROTEIN KINASE TNNI3K-RELATED"/>
    <property type="match status" value="1"/>
</dbReference>
<evidence type="ECO:0000256" key="3">
    <source>
        <dbReference type="ARBA" id="ARBA00022741"/>
    </source>
</evidence>
<evidence type="ECO:0000313" key="11">
    <source>
        <dbReference type="Proteomes" id="UP000324585"/>
    </source>
</evidence>
<evidence type="ECO:0000313" key="10">
    <source>
        <dbReference type="EMBL" id="KAA8498430.1"/>
    </source>
</evidence>
<dbReference type="PROSITE" id="PS00108">
    <property type="entry name" value="PROTEIN_KINASE_ST"/>
    <property type="match status" value="1"/>
</dbReference>
<feature type="region of interest" description="Disordered" evidence="8">
    <location>
        <begin position="1"/>
        <end position="39"/>
    </location>
</feature>
<dbReference type="InterPro" id="IPR017441">
    <property type="entry name" value="Protein_kinase_ATP_BS"/>
</dbReference>
<comment type="similarity">
    <text evidence="7">Belongs to the protein kinase superfamily.</text>
</comment>
<dbReference type="OrthoDB" id="3608at2759"/>
<dbReference type="Gene3D" id="1.10.510.10">
    <property type="entry name" value="Transferase(Phosphotransferase) domain 1"/>
    <property type="match status" value="1"/>
</dbReference>
<keyword evidence="11" id="KW-1185">Reference proteome</keyword>
<dbReference type="InterPro" id="IPR051681">
    <property type="entry name" value="Ser/Thr_Kinases-Pseudokinases"/>
</dbReference>
<feature type="domain" description="Protein kinase" evidence="9">
    <location>
        <begin position="180"/>
        <end position="459"/>
    </location>
</feature>
<reference evidence="11" key="1">
    <citation type="journal article" date="2019" name="Nat. Commun.">
        <title>Expansion of phycobilisome linker gene families in mesophilic red algae.</title>
        <authorList>
            <person name="Lee J."/>
            <person name="Kim D."/>
            <person name="Bhattacharya D."/>
            <person name="Yoon H.S."/>
        </authorList>
    </citation>
    <scope>NUCLEOTIDE SEQUENCE [LARGE SCALE GENOMIC DNA]</scope>
    <source>
        <strain evidence="11">CCMP 1328</strain>
    </source>
</reference>
<keyword evidence="5 6" id="KW-0067">ATP-binding</keyword>
<protein>
    <submittedName>
        <fullName evidence="10">Serine/threonine-protein kinase CTR1</fullName>
    </submittedName>
</protein>
<dbReference type="GO" id="GO:0005524">
    <property type="term" value="F:ATP binding"/>
    <property type="evidence" value="ECO:0007669"/>
    <property type="project" value="UniProtKB-UniRule"/>
</dbReference>
<dbReference type="InterPro" id="IPR000719">
    <property type="entry name" value="Prot_kinase_dom"/>
</dbReference>
<evidence type="ECO:0000259" key="9">
    <source>
        <dbReference type="PROSITE" id="PS50011"/>
    </source>
</evidence>
<comment type="caution">
    <text evidence="10">The sequence shown here is derived from an EMBL/GenBank/DDBJ whole genome shotgun (WGS) entry which is preliminary data.</text>
</comment>
<evidence type="ECO:0000256" key="1">
    <source>
        <dbReference type="ARBA" id="ARBA00022527"/>
    </source>
</evidence>
<feature type="binding site" evidence="6">
    <location>
        <position position="207"/>
    </location>
    <ligand>
        <name>ATP</name>
        <dbReference type="ChEBI" id="CHEBI:30616"/>
    </ligand>
</feature>